<evidence type="ECO:0000256" key="1">
    <source>
        <dbReference type="ARBA" id="ARBA00001946"/>
    </source>
</evidence>
<gene>
    <name evidence="11" type="ORF">LAX5112_03601</name>
</gene>
<evidence type="ECO:0000256" key="9">
    <source>
        <dbReference type="ARBA" id="ARBA00048138"/>
    </source>
</evidence>
<evidence type="ECO:0000256" key="2">
    <source>
        <dbReference type="ARBA" id="ARBA00005135"/>
    </source>
</evidence>
<keyword evidence="8" id="KW-0718">Serine biosynthesis</keyword>
<keyword evidence="12" id="KW-1185">Reference proteome</keyword>
<dbReference type="GO" id="GO:0000287">
    <property type="term" value="F:magnesium ion binding"/>
    <property type="evidence" value="ECO:0007669"/>
    <property type="project" value="TreeGrafter"/>
</dbReference>
<dbReference type="EC" id="3.1.3.3" evidence="3"/>
<comment type="catalytic activity">
    <reaction evidence="9">
        <text>O-phospho-L-serine + H2O = L-serine + phosphate</text>
        <dbReference type="Rhea" id="RHEA:21208"/>
        <dbReference type="ChEBI" id="CHEBI:15377"/>
        <dbReference type="ChEBI" id="CHEBI:33384"/>
        <dbReference type="ChEBI" id="CHEBI:43474"/>
        <dbReference type="ChEBI" id="CHEBI:57524"/>
        <dbReference type="EC" id="3.1.3.3"/>
    </reaction>
</comment>
<keyword evidence="6 11" id="KW-0378">Hydrolase</keyword>
<dbReference type="GO" id="GO:0005737">
    <property type="term" value="C:cytoplasm"/>
    <property type="evidence" value="ECO:0007669"/>
    <property type="project" value="TreeGrafter"/>
</dbReference>
<comment type="pathway">
    <text evidence="2">Amino-acid biosynthesis; L-serine biosynthesis; L-serine from 3-phospho-D-glycerate: step 3/3.</text>
</comment>
<reference evidence="12" key="1">
    <citation type="submission" date="2015-07" db="EMBL/GenBank/DDBJ databases">
        <authorList>
            <person name="Rodrigo-Torres Lidia"/>
            <person name="Arahal R.David."/>
        </authorList>
    </citation>
    <scope>NUCLEOTIDE SEQUENCE [LARGE SCALE GENOMIC DNA]</scope>
    <source>
        <strain evidence="12">CECT 5112</strain>
    </source>
</reference>
<dbReference type="GO" id="GO:0006564">
    <property type="term" value="P:L-serine biosynthetic process"/>
    <property type="evidence" value="ECO:0007669"/>
    <property type="project" value="UniProtKB-KW"/>
</dbReference>
<keyword evidence="7" id="KW-0460">Magnesium</keyword>
<evidence type="ECO:0000256" key="10">
    <source>
        <dbReference type="ARBA" id="ARBA00048523"/>
    </source>
</evidence>
<dbReference type="PANTHER" id="PTHR43344:SF2">
    <property type="entry name" value="PHOSPHOSERINE PHOSPHATASE"/>
    <property type="match status" value="1"/>
</dbReference>
<evidence type="ECO:0000256" key="8">
    <source>
        <dbReference type="ARBA" id="ARBA00023299"/>
    </source>
</evidence>
<dbReference type="EMBL" id="CXWD01000015">
    <property type="protein sequence ID" value="CTQ73626.1"/>
    <property type="molecule type" value="Genomic_DNA"/>
</dbReference>
<accession>A0A0M7AGT0</accession>
<protein>
    <recommendedName>
        <fullName evidence="3">phosphoserine phosphatase</fullName>
        <ecNumber evidence="3">3.1.3.3</ecNumber>
    </recommendedName>
</protein>
<comment type="catalytic activity">
    <reaction evidence="10">
        <text>O-phospho-D-serine + H2O = D-serine + phosphate</text>
        <dbReference type="Rhea" id="RHEA:24873"/>
        <dbReference type="ChEBI" id="CHEBI:15377"/>
        <dbReference type="ChEBI" id="CHEBI:35247"/>
        <dbReference type="ChEBI" id="CHEBI:43474"/>
        <dbReference type="ChEBI" id="CHEBI:58680"/>
        <dbReference type="EC" id="3.1.3.3"/>
    </reaction>
</comment>
<organism evidence="11 12">
    <name type="scientific">Roseibium alexandrii</name>
    <dbReference type="NCBI Taxonomy" id="388408"/>
    <lineage>
        <taxon>Bacteria</taxon>
        <taxon>Pseudomonadati</taxon>
        <taxon>Pseudomonadota</taxon>
        <taxon>Alphaproteobacteria</taxon>
        <taxon>Hyphomicrobiales</taxon>
        <taxon>Stappiaceae</taxon>
        <taxon>Roseibium</taxon>
    </lineage>
</organism>
<keyword evidence="5" id="KW-0479">Metal-binding</keyword>
<dbReference type="GO" id="GO:0036424">
    <property type="term" value="F:L-phosphoserine phosphatase activity"/>
    <property type="evidence" value="ECO:0007669"/>
    <property type="project" value="TreeGrafter"/>
</dbReference>
<evidence type="ECO:0000313" key="11">
    <source>
        <dbReference type="EMBL" id="CTQ73626.1"/>
    </source>
</evidence>
<dbReference type="PANTHER" id="PTHR43344">
    <property type="entry name" value="PHOSPHOSERINE PHOSPHATASE"/>
    <property type="match status" value="1"/>
</dbReference>
<proteinExistence type="predicted"/>
<dbReference type="Gene3D" id="3.40.50.1000">
    <property type="entry name" value="HAD superfamily/HAD-like"/>
    <property type="match status" value="1"/>
</dbReference>
<evidence type="ECO:0000256" key="6">
    <source>
        <dbReference type="ARBA" id="ARBA00022801"/>
    </source>
</evidence>
<evidence type="ECO:0000256" key="4">
    <source>
        <dbReference type="ARBA" id="ARBA00022605"/>
    </source>
</evidence>
<evidence type="ECO:0000313" key="12">
    <source>
        <dbReference type="Proteomes" id="UP000053235"/>
    </source>
</evidence>
<dbReference type="InterPro" id="IPR023214">
    <property type="entry name" value="HAD_sf"/>
</dbReference>
<dbReference type="STRING" id="388408.LAX5112_03601"/>
<dbReference type="InterPro" id="IPR036412">
    <property type="entry name" value="HAD-like_sf"/>
</dbReference>
<evidence type="ECO:0000256" key="7">
    <source>
        <dbReference type="ARBA" id="ARBA00022842"/>
    </source>
</evidence>
<dbReference type="Proteomes" id="UP000053235">
    <property type="component" value="Unassembled WGS sequence"/>
</dbReference>
<dbReference type="InterPro" id="IPR050582">
    <property type="entry name" value="HAD-like_SerB"/>
</dbReference>
<keyword evidence="4" id="KW-0028">Amino-acid biosynthesis</keyword>
<comment type="cofactor">
    <cofactor evidence="1">
        <name>Mg(2+)</name>
        <dbReference type="ChEBI" id="CHEBI:18420"/>
    </cofactor>
</comment>
<evidence type="ECO:0000256" key="3">
    <source>
        <dbReference type="ARBA" id="ARBA00012640"/>
    </source>
</evidence>
<dbReference type="SUPFAM" id="SSF56784">
    <property type="entry name" value="HAD-like"/>
    <property type="match status" value="1"/>
</dbReference>
<evidence type="ECO:0000256" key="5">
    <source>
        <dbReference type="ARBA" id="ARBA00022723"/>
    </source>
</evidence>
<dbReference type="OrthoDB" id="9785638at2"/>
<dbReference type="Pfam" id="PF00702">
    <property type="entry name" value="Hydrolase"/>
    <property type="match status" value="1"/>
</dbReference>
<sequence>MFMEFYADNRGKKAGVTLAKSSPLLSFETRAVVFDFDGTITLPKNGRTTWEMIWEYLGYDINECAEYHSQFRRNVISHQEWCEITLGKFRAKGFSDTNIEQVVASLDIVDGFAEVVEELSARNIRLDILSGSIRQIIRKSLGDAALEFQQIKANEMHFDAKSGLVSKIVGTTYDFEGKAKYMRQLVTELGCSPMDVLFIGNAGNDSWVSQSGVRTLCVNPTSTDADNAKMWWQSIREMKDMREILPYCT</sequence>
<dbReference type="AlphaFoldDB" id="A0A0M7AGT0"/>
<name>A0A0M7AGT0_9HYPH</name>